<dbReference type="InterPro" id="IPR013783">
    <property type="entry name" value="Ig-like_fold"/>
</dbReference>
<proteinExistence type="predicted"/>
<dbReference type="SUPFAM" id="SSF49265">
    <property type="entry name" value="Fibronectin type III"/>
    <property type="match status" value="1"/>
</dbReference>
<evidence type="ECO:0000259" key="1">
    <source>
        <dbReference type="PROSITE" id="PS50853"/>
    </source>
</evidence>
<gene>
    <name evidence="2" type="ORF">KEG57_27225</name>
</gene>
<feature type="domain" description="Fibronectin type-III" evidence="1">
    <location>
        <begin position="356"/>
        <end position="440"/>
    </location>
</feature>
<comment type="caution">
    <text evidence="2">The sequence shown here is derived from an EMBL/GenBank/DDBJ whole genome shotgun (WGS) entry which is preliminary data.</text>
</comment>
<dbReference type="AlphaFoldDB" id="A0A9X4AVG0"/>
<dbReference type="PROSITE" id="PS51257">
    <property type="entry name" value="PROKAR_LIPOPROTEIN"/>
    <property type="match status" value="1"/>
</dbReference>
<dbReference type="InterPro" id="IPR036116">
    <property type="entry name" value="FN3_sf"/>
</dbReference>
<dbReference type="Gene3D" id="2.60.40.10">
    <property type="entry name" value="Immunoglobulins"/>
    <property type="match status" value="1"/>
</dbReference>
<dbReference type="Proteomes" id="UP001151081">
    <property type="component" value="Unassembled WGS sequence"/>
</dbReference>
<name>A0A9X4AVG0_9BACT</name>
<dbReference type="InterPro" id="IPR003961">
    <property type="entry name" value="FN3_dom"/>
</dbReference>
<keyword evidence="3" id="KW-1185">Reference proteome</keyword>
<dbReference type="PROSITE" id="PS50853">
    <property type="entry name" value="FN3"/>
    <property type="match status" value="1"/>
</dbReference>
<dbReference type="CDD" id="cd00063">
    <property type="entry name" value="FN3"/>
    <property type="match status" value="1"/>
</dbReference>
<reference evidence="2 3" key="1">
    <citation type="submission" date="2021-04" db="EMBL/GenBank/DDBJ databases">
        <title>Genome analysis of Polyangium sp.</title>
        <authorList>
            <person name="Li Y."/>
            <person name="Wang J."/>
        </authorList>
    </citation>
    <scope>NUCLEOTIDE SEQUENCE [LARGE SCALE GENOMIC DNA]</scope>
    <source>
        <strain evidence="2 3">SDU14</strain>
    </source>
</reference>
<evidence type="ECO:0000313" key="3">
    <source>
        <dbReference type="Proteomes" id="UP001151081"/>
    </source>
</evidence>
<accession>A0A9X4AVG0</accession>
<organism evidence="2 3">
    <name type="scientific">Polyangium jinanense</name>
    <dbReference type="NCBI Taxonomy" id="2829994"/>
    <lineage>
        <taxon>Bacteria</taxon>
        <taxon>Pseudomonadati</taxon>
        <taxon>Myxococcota</taxon>
        <taxon>Polyangia</taxon>
        <taxon>Polyangiales</taxon>
        <taxon>Polyangiaceae</taxon>
        <taxon>Polyangium</taxon>
    </lineage>
</organism>
<evidence type="ECO:0000313" key="2">
    <source>
        <dbReference type="EMBL" id="MDC3984230.1"/>
    </source>
</evidence>
<dbReference type="RefSeq" id="WP_272419166.1">
    <property type="nucleotide sequence ID" value="NZ_JAGTJJ010000019.1"/>
</dbReference>
<dbReference type="EMBL" id="JAGTJJ010000019">
    <property type="protein sequence ID" value="MDC3984230.1"/>
    <property type="molecule type" value="Genomic_DNA"/>
</dbReference>
<protein>
    <submittedName>
        <fullName evidence="2">Fibronectin type III domain-containing protein</fullName>
    </submittedName>
</protein>
<sequence length="440" mass="46664">MRSIRKGTGACVVTMFLASCGYEDWFVRTDESAHAHAIGVATSAIATVEIGCRPAETLRELATCIRDTMPRSGSEGYIAPSATALADLRTAVSRMLNGHCDFALGASIAPVMDLRTFRDVENGKTYCVLLEDTDANGDGVVDRGWGTFIVDPTASREVSHQAPHPLADLDTDIEAIEIFKRTDSRSFLLCGAHRNANATRACDADYQKADCAHDTAGLFYAASREISAFYGSRSHHQVQWHGMGTDTCPGVTAYISPGLASAPAANALVRTLEAQAKATNPTWNVTLPGSGTCGLNATDNVEGRFLNGVVINQVCSTAATAASGAFIHVEQKREARDPLLWLTPVTRTFPIPDATPPTSLAAAATLGRITLSWVASNGASRYEVRRSLVNGGPYNVLANVSATSWVDTNVVSRTQYFYVVAAANSRGTSAPSSPASARAL</sequence>